<dbReference type="RefSeq" id="WP_317795286.1">
    <property type="nucleotide sequence ID" value="NZ_AP028461.1"/>
</dbReference>
<organism evidence="2 3">
    <name type="scientific">Actinoplanes sichuanensis</name>
    <dbReference type="NCBI Taxonomy" id="512349"/>
    <lineage>
        <taxon>Bacteria</taxon>
        <taxon>Bacillati</taxon>
        <taxon>Actinomycetota</taxon>
        <taxon>Actinomycetes</taxon>
        <taxon>Micromonosporales</taxon>
        <taxon>Micromonosporaceae</taxon>
        <taxon>Actinoplanes</taxon>
    </lineage>
</organism>
<keyword evidence="3" id="KW-1185">Reference proteome</keyword>
<keyword evidence="1" id="KW-1133">Transmembrane helix</keyword>
<accession>A0ABW4A453</accession>
<comment type="caution">
    <text evidence="2">The sequence shown here is derived from an EMBL/GenBank/DDBJ whole genome shotgun (WGS) entry which is preliminary data.</text>
</comment>
<protein>
    <submittedName>
        <fullName evidence="2">Uncharacterized protein</fullName>
    </submittedName>
</protein>
<evidence type="ECO:0000256" key="1">
    <source>
        <dbReference type="SAM" id="Phobius"/>
    </source>
</evidence>
<name>A0ABW4A453_9ACTN</name>
<keyword evidence="1" id="KW-0472">Membrane</keyword>
<reference evidence="3" key="1">
    <citation type="journal article" date="2019" name="Int. J. Syst. Evol. Microbiol.">
        <title>The Global Catalogue of Microorganisms (GCM) 10K type strain sequencing project: providing services to taxonomists for standard genome sequencing and annotation.</title>
        <authorList>
            <consortium name="The Broad Institute Genomics Platform"/>
            <consortium name="The Broad Institute Genome Sequencing Center for Infectious Disease"/>
            <person name="Wu L."/>
            <person name="Ma J."/>
        </authorList>
    </citation>
    <scope>NUCLEOTIDE SEQUENCE [LARGE SCALE GENOMIC DNA]</scope>
    <source>
        <strain evidence="3">CCM 7526</strain>
    </source>
</reference>
<dbReference type="EMBL" id="JBHTMK010000007">
    <property type="protein sequence ID" value="MFD1364980.1"/>
    <property type="molecule type" value="Genomic_DNA"/>
</dbReference>
<dbReference type="Proteomes" id="UP001597183">
    <property type="component" value="Unassembled WGS sequence"/>
</dbReference>
<evidence type="ECO:0000313" key="3">
    <source>
        <dbReference type="Proteomes" id="UP001597183"/>
    </source>
</evidence>
<sequence>MLHSVPEVDVVKDWLDYTNLVVGLGGFTAALVAILLARRAQRSADVGITQERRRLFELEILRELMRDLDETKLVAEAYSNPRALKKYDLRLGLLTSRLSMWDAVMRSDGTATLLELAGLDARHRELKAIGAELSKADAKILARDGEWTHDEAWQARTKVKNDMQLNRSALGDLHAEGQVWLRDRLAWDVREAIQSRVRAGEQRRLSRSERWWYSV</sequence>
<feature type="transmembrane region" description="Helical" evidence="1">
    <location>
        <begin position="20"/>
        <end position="37"/>
    </location>
</feature>
<evidence type="ECO:0000313" key="2">
    <source>
        <dbReference type="EMBL" id="MFD1364980.1"/>
    </source>
</evidence>
<proteinExistence type="predicted"/>
<gene>
    <name evidence="2" type="ORF">ACFQ5G_06440</name>
</gene>
<keyword evidence="1" id="KW-0812">Transmembrane</keyword>